<dbReference type="Pfam" id="PF03704">
    <property type="entry name" value="BTAD"/>
    <property type="match status" value="1"/>
</dbReference>
<feature type="region of interest" description="Disordered" evidence="1">
    <location>
        <begin position="826"/>
        <end position="846"/>
    </location>
</feature>
<organism evidence="3 4">
    <name type="scientific">Deinococcus hopiensis KR-140</name>
    <dbReference type="NCBI Taxonomy" id="695939"/>
    <lineage>
        <taxon>Bacteria</taxon>
        <taxon>Thermotogati</taxon>
        <taxon>Deinococcota</taxon>
        <taxon>Deinococci</taxon>
        <taxon>Deinococcales</taxon>
        <taxon>Deinococcaceae</taxon>
        <taxon>Deinococcus</taxon>
    </lineage>
</organism>
<dbReference type="InterPro" id="IPR051677">
    <property type="entry name" value="AfsR-DnrI-RedD_regulator"/>
</dbReference>
<dbReference type="SUPFAM" id="SSF48452">
    <property type="entry name" value="TPR-like"/>
    <property type="match status" value="1"/>
</dbReference>
<dbReference type="InterPro" id="IPR005158">
    <property type="entry name" value="BTAD"/>
</dbReference>
<dbReference type="EMBL" id="FWWU01000010">
    <property type="protein sequence ID" value="SMB96929.1"/>
    <property type="molecule type" value="Genomic_DNA"/>
</dbReference>
<dbReference type="Proteomes" id="UP000192582">
    <property type="component" value="Unassembled WGS sequence"/>
</dbReference>
<dbReference type="Pfam" id="PF13191">
    <property type="entry name" value="AAA_16"/>
    <property type="match status" value="1"/>
</dbReference>
<dbReference type="InterPro" id="IPR027417">
    <property type="entry name" value="P-loop_NTPase"/>
</dbReference>
<dbReference type="AlphaFoldDB" id="A0A1W1VUA4"/>
<accession>A0A1W1VUA4</accession>
<dbReference type="Gene3D" id="1.25.40.10">
    <property type="entry name" value="Tetratricopeptide repeat domain"/>
    <property type="match status" value="1"/>
</dbReference>
<dbReference type="OrthoDB" id="74119at2"/>
<dbReference type="Gene3D" id="3.40.50.300">
    <property type="entry name" value="P-loop containing nucleotide triphosphate hydrolases"/>
    <property type="match status" value="1"/>
</dbReference>
<keyword evidence="4" id="KW-1185">Reference proteome</keyword>
<feature type="domain" description="Bacterial transcriptional activator" evidence="2">
    <location>
        <begin position="176"/>
        <end position="306"/>
    </location>
</feature>
<evidence type="ECO:0000256" key="1">
    <source>
        <dbReference type="SAM" id="MobiDB-lite"/>
    </source>
</evidence>
<dbReference type="SMART" id="SM01043">
    <property type="entry name" value="BTAD"/>
    <property type="match status" value="1"/>
</dbReference>
<evidence type="ECO:0000313" key="3">
    <source>
        <dbReference type="EMBL" id="SMB96929.1"/>
    </source>
</evidence>
<protein>
    <submittedName>
        <fullName evidence="3">AAA ATPase domain-containing protein</fullName>
    </submittedName>
</protein>
<sequence length="846" mass="91117">MGIGENGAVRGALPRAAQFGQMLEVGRGRRARVSSTPWVHAAVGGTTPWQRHTLCGGTAGPFLAPHLPGTFRPLWYAENTVKPEGEWQLSVLGGARLVGPDGRELRCEGKSRTLLAYLALQGPTPRSRLAGLLWPERTEAAARNNLVQLLRRMGRAFGASLVVGQDLLRLSEGVSVDAQQVLEGRAKGVPGGTLLDGETCGNNVDLTDWLMVQRERLDAARALTLGNAVRRLEEEGAFPQAAVLARRVLDFDRLSEDAHRTVMRTLYLCGERAQALDVYRQLCAALGRDLRAQPMPETQELARLIEQGGKVPDLRARRAASVPLSVLRPPRLTGRGREWETLEEAWRAGQFMIVSGEAGMGKTRLAADFAESKGRVLTLEARPGDRLAPYSTTARSLRRALSLSSAELPLGVRRTLSWLLPELAPEGETPPSRADASLHEALQYAFALSLQGVDAYLFDDMQYADDASIEAGFVLIDAMFPLGQPGGLPHFIAVHRQDELPAYTAQIFTRLVDAGHARRVALSPLPGVAVTALVNSLGVSLSPERVEQLARISGGNALFVLESVKSLLEAGGAPAGRSPVPPRVGEVIALRLARLPKMALQAARAAGVLQQEFGPELVAEVLGAPVLEVVAAWDELEAAQIMRGERFHHDLVQEAVLAHTPATVRRLLHRSAARALARHGLTPARIAQHWLDGGENGEAVPWLLRAGEAAGAALRHTEAAEFFERAAQLLDGAGSNAAFGAWEQGARSRAHTLGRAAHQNAVNALHERARTPQETARAWQAQAELFAGVAEGGRSEDAARRGLAALGDLNEPQLRARLLSVLKGSVESTDRSVRRVTHRNDAGQPD</sequence>
<evidence type="ECO:0000313" key="4">
    <source>
        <dbReference type="Proteomes" id="UP000192582"/>
    </source>
</evidence>
<dbReference type="SUPFAM" id="SSF52540">
    <property type="entry name" value="P-loop containing nucleoside triphosphate hydrolases"/>
    <property type="match status" value="1"/>
</dbReference>
<proteinExistence type="predicted"/>
<dbReference type="STRING" id="695939.SAMN00790413_06216"/>
<gene>
    <name evidence="3" type="ORF">SAMN00790413_06216</name>
</gene>
<dbReference type="InterPro" id="IPR041664">
    <property type="entry name" value="AAA_16"/>
</dbReference>
<reference evidence="3 4" key="1">
    <citation type="submission" date="2017-04" db="EMBL/GenBank/DDBJ databases">
        <authorList>
            <person name="Afonso C.L."/>
            <person name="Miller P.J."/>
            <person name="Scott M.A."/>
            <person name="Spackman E."/>
            <person name="Goraichik I."/>
            <person name="Dimitrov K.M."/>
            <person name="Suarez D.L."/>
            <person name="Swayne D.E."/>
        </authorList>
    </citation>
    <scope>NUCLEOTIDE SEQUENCE [LARGE SCALE GENOMIC DNA]</scope>
    <source>
        <strain evidence="3 4">KR-140</strain>
    </source>
</reference>
<dbReference type="InterPro" id="IPR011990">
    <property type="entry name" value="TPR-like_helical_dom_sf"/>
</dbReference>
<feature type="compositionally biased region" description="Basic and acidic residues" evidence="1">
    <location>
        <begin position="828"/>
        <end position="846"/>
    </location>
</feature>
<dbReference type="PANTHER" id="PTHR35807">
    <property type="entry name" value="TRANSCRIPTIONAL REGULATOR REDD-RELATED"/>
    <property type="match status" value="1"/>
</dbReference>
<evidence type="ECO:0000259" key="2">
    <source>
        <dbReference type="SMART" id="SM01043"/>
    </source>
</evidence>
<name>A0A1W1VUA4_9DEIO</name>